<name>A0AAE3ANJ4_9FIRM</name>
<reference evidence="3" key="1">
    <citation type="submission" date="2021-10" db="EMBL/GenBank/DDBJ databases">
        <title>Anaerobic single-cell dispensing facilitates the cultivation of human gut bacteria.</title>
        <authorList>
            <person name="Afrizal A."/>
        </authorList>
    </citation>
    <scope>NUCLEOTIDE SEQUENCE</scope>
    <source>
        <strain evidence="3">CLA-AA-H274</strain>
    </source>
</reference>
<dbReference type="AlphaFoldDB" id="A0AAE3ANJ4"/>
<evidence type="ECO:0000313" key="3">
    <source>
        <dbReference type="EMBL" id="MCC2164969.1"/>
    </source>
</evidence>
<protein>
    <submittedName>
        <fullName evidence="3">Uncharacterized protein</fullName>
    </submittedName>
</protein>
<keyword evidence="2" id="KW-0472">Membrane</keyword>
<keyword evidence="2" id="KW-0812">Transmembrane</keyword>
<evidence type="ECO:0000256" key="1">
    <source>
        <dbReference type="SAM" id="MobiDB-lite"/>
    </source>
</evidence>
<feature type="compositionally biased region" description="Polar residues" evidence="1">
    <location>
        <begin position="255"/>
        <end position="274"/>
    </location>
</feature>
<keyword evidence="2" id="KW-1133">Transmembrane helix</keyword>
<keyword evidence="4" id="KW-1185">Reference proteome</keyword>
<sequence>MDTHFKQEVSRIVHVLKMRGKRFCAVLLCVTLAMGSGLFHLAVVASSGNGGVTELELDPKQLYACIQQTVKSQKSLNPDDRKWRGAYAGEYQNILCGEDGEGANLYEVALPEDFTKKNRKEKVGLHVFVRLDDRINLENDLEDDLENDRNLSGDSRKDLRENLNIHSVKIQQELYEFQGDETLMFLFTNQTDVTQRVSLNLGRYSTGIASIGPKSWVKRGVDEEWSTGSDAFGSATNSDSDEFETMATEGMEVESGTTSNADGTSSTRSGVVATSSNIERQTLKGQWLEMVLADRRAGRGFVTTAEDLELEQLKDLASDSDADFYESETEIAVVRAWAEQGSLPDHASLEVTQISGDEGQDGEEYQEYQRAKEALDQQEIAYDGMMAFDIGFLDEQGEEIEPDGVVEVHIELKDGALPEDADPESLAVQHMLENGEEIKVRRMNVEGEPLEFKTDSFSTYTVTFRTELSSIRSISIRDDITNSGTLIPLINGSELTQGGSGRLFLQWYRQTSDGDWEAIERVKVSGDSYNVSDDGRLNVALDIYTRRTEDSDYRNKQYTYRVEAWLEGDENNKKVSSSYTEPYYMQLQNGGFENPSVTRWIQYKKSSFVQLPNGTSGLVWRTTGSDGKIEITGDNPSGAYHFEQYIEGERAAELNCEAYGSLYQDVLTVPGSELHWQLSHVGREFPPVGKEGADTMRVVIMSAPEAIASNITSQSAMETLWAEHPEYFQIADGLTSADITDGPADWKTYSGEYQVPAGQYLTRFFFVAVNAVGGATQGNLIDNVWFSTELPPAKPDRGHLTLKKTVFGLDAEDAQNYRVTVTAKKEGSKETLTAELSGFIANGDGSYSATRTFQNVGTGTYGISENVSETVKELLSEKYQGPTSTVNGENGTSTTVEVHDQSETIAEFANTYVIYSTQVTVEKQVTGNMGGKREQFFFRAEVSRAGSPIRQLEFPLQDKDHASSDETRSRVLTELREGDVVTITETGGASGYETTPTVSGNVSDTQILDSGKTIRFVIGSGAGDIRVTFTNNREITSPTGIPGQKLSGLLAMMGFLFGSVWIWCEGCFSTGKRRK</sequence>
<evidence type="ECO:0000313" key="4">
    <source>
        <dbReference type="Proteomes" id="UP001198962"/>
    </source>
</evidence>
<accession>A0AAE3ANJ4</accession>
<dbReference type="Gene3D" id="2.60.40.1140">
    <property type="entry name" value="Collagen-binding surface protein Cna, B-type domain"/>
    <property type="match status" value="1"/>
</dbReference>
<gene>
    <name evidence="3" type="ORF">LKD32_08760</name>
</gene>
<dbReference type="EMBL" id="JAJEPU010000022">
    <property type="protein sequence ID" value="MCC2164969.1"/>
    <property type="molecule type" value="Genomic_DNA"/>
</dbReference>
<proteinExistence type="predicted"/>
<dbReference type="Proteomes" id="UP001198962">
    <property type="component" value="Unassembled WGS sequence"/>
</dbReference>
<comment type="caution">
    <text evidence="3">The sequence shown here is derived from an EMBL/GenBank/DDBJ whole genome shotgun (WGS) entry which is preliminary data.</text>
</comment>
<feature type="region of interest" description="Disordered" evidence="1">
    <location>
        <begin position="252"/>
        <end position="274"/>
    </location>
</feature>
<dbReference type="RefSeq" id="WP_308451421.1">
    <property type="nucleotide sequence ID" value="NZ_JAJEPU010000022.1"/>
</dbReference>
<organism evidence="3 4">
    <name type="scientific">Brotaphodocola catenula</name>
    <dbReference type="NCBI Taxonomy" id="2885361"/>
    <lineage>
        <taxon>Bacteria</taxon>
        <taxon>Bacillati</taxon>
        <taxon>Bacillota</taxon>
        <taxon>Clostridia</taxon>
        <taxon>Lachnospirales</taxon>
        <taxon>Lachnospiraceae</taxon>
        <taxon>Brotaphodocola</taxon>
    </lineage>
</organism>
<feature type="transmembrane region" description="Helical" evidence="2">
    <location>
        <begin position="1046"/>
        <end position="1064"/>
    </location>
</feature>
<evidence type="ECO:0000256" key="2">
    <source>
        <dbReference type="SAM" id="Phobius"/>
    </source>
</evidence>